<keyword evidence="2" id="KW-1185">Reference proteome</keyword>
<dbReference type="EMBL" id="KV454406">
    <property type="protein sequence ID" value="ODQ68078.1"/>
    <property type="molecule type" value="Genomic_DNA"/>
</dbReference>
<proteinExistence type="predicted"/>
<reference evidence="1 2" key="1">
    <citation type="journal article" date="2016" name="Proc. Natl. Acad. Sci. U.S.A.">
        <title>Comparative genomics of biotechnologically important yeasts.</title>
        <authorList>
            <person name="Riley R."/>
            <person name="Haridas S."/>
            <person name="Wolfe K.H."/>
            <person name="Lopes M.R."/>
            <person name="Hittinger C.T."/>
            <person name="Goeker M."/>
            <person name="Salamov A.A."/>
            <person name="Wisecaver J.H."/>
            <person name="Long T.M."/>
            <person name="Calvey C.H."/>
            <person name="Aerts A.L."/>
            <person name="Barry K.W."/>
            <person name="Choi C."/>
            <person name="Clum A."/>
            <person name="Coughlan A.Y."/>
            <person name="Deshpande S."/>
            <person name="Douglass A.P."/>
            <person name="Hanson S.J."/>
            <person name="Klenk H.-P."/>
            <person name="LaButti K.M."/>
            <person name="Lapidus A."/>
            <person name="Lindquist E.A."/>
            <person name="Lipzen A.M."/>
            <person name="Meier-Kolthoff J.P."/>
            <person name="Ohm R.A."/>
            <person name="Otillar R.P."/>
            <person name="Pangilinan J.L."/>
            <person name="Peng Y."/>
            <person name="Rokas A."/>
            <person name="Rosa C.A."/>
            <person name="Scheuner C."/>
            <person name="Sibirny A.A."/>
            <person name="Slot J.C."/>
            <person name="Stielow J.B."/>
            <person name="Sun H."/>
            <person name="Kurtzman C.P."/>
            <person name="Blackwell M."/>
            <person name="Grigoriev I.V."/>
            <person name="Jeffries T.W."/>
        </authorList>
    </citation>
    <scope>NUCLEOTIDE SEQUENCE [LARGE SCALE GENOMIC DNA]</scope>
    <source>
        <strain evidence="1 2">DSM 6958</strain>
    </source>
</reference>
<evidence type="ECO:0000313" key="1">
    <source>
        <dbReference type="EMBL" id="ODQ68078.1"/>
    </source>
</evidence>
<dbReference type="Proteomes" id="UP000095009">
    <property type="component" value="Unassembled WGS sequence"/>
</dbReference>
<gene>
    <name evidence="1" type="ORF">NADFUDRAFT_81158</name>
</gene>
<sequence length="175" mass="20967">MPPKSKPIHIWVSPSSSFLTSYSPLRSLSPTKQKPKLVIIKSYIYNCGKHLYSPVLYAWECHELEFHQLSHRRQLRLMGWYLQGILGNFPVDTSGNITTNDTLLWRTFPKIYGEYWRFYVSDRNLTIKARKAEIFWIQLRGVSRFEAQLSFKYHLETWIIERLCKRLQNKQKRIE</sequence>
<protein>
    <submittedName>
        <fullName evidence="1">Uncharacterized protein</fullName>
    </submittedName>
</protein>
<organism evidence="1 2">
    <name type="scientific">Nadsonia fulvescens var. elongata DSM 6958</name>
    <dbReference type="NCBI Taxonomy" id="857566"/>
    <lineage>
        <taxon>Eukaryota</taxon>
        <taxon>Fungi</taxon>
        <taxon>Dikarya</taxon>
        <taxon>Ascomycota</taxon>
        <taxon>Saccharomycotina</taxon>
        <taxon>Dipodascomycetes</taxon>
        <taxon>Dipodascales</taxon>
        <taxon>Dipodascales incertae sedis</taxon>
        <taxon>Nadsonia</taxon>
    </lineage>
</organism>
<evidence type="ECO:0000313" key="2">
    <source>
        <dbReference type="Proteomes" id="UP000095009"/>
    </source>
</evidence>
<name>A0A1E3PS21_9ASCO</name>
<dbReference type="AlphaFoldDB" id="A0A1E3PS21"/>
<accession>A0A1E3PS21</accession>